<dbReference type="Gene3D" id="3.40.1620.10">
    <property type="entry name" value="YefM-like domain"/>
    <property type="match status" value="1"/>
</dbReference>
<dbReference type="RefSeq" id="WP_336204434.1">
    <property type="nucleotide sequence ID" value="NZ_JBANEI010000036.1"/>
</dbReference>
<protein>
    <recommendedName>
        <fullName evidence="2">Antitoxin</fullName>
    </recommendedName>
</protein>
<dbReference type="Pfam" id="PF02604">
    <property type="entry name" value="PhdYeFM_antitox"/>
    <property type="match status" value="1"/>
</dbReference>
<proteinExistence type="inferred from homology"/>
<evidence type="ECO:0000256" key="2">
    <source>
        <dbReference type="RuleBase" id="RU362080"/>
    </source>
</evidence>
<organism evidence="3 4">
    <name type="scientific">Erwinia aphidicola</name>
    <dbReference type="NCBI Taxonomy" id="68334"/>
    <lineage>
        <taxon>Bacteria</taxon>
        <taxon>Pseudomonadati</taxon>
        <taxon>Pseudomonadota</taxon>
        <taxon>Gammaproteobacteria</taxon>
        <taxon>Enterobacterales</taxon>
        <taxon>Erwiniaceae</taxon>
        <taxon>Erwinia</taxon>
    </lineage>
</organism>
<evidence type="ECO:0000313" key="4">
    <source>
        <dbReference type="Proteomes" id="UP001306592"/>
    </source>
</evidence>
<dbReference type="SUPFAM" id="SSF143120">
    <property type="entry name" value="YefM-like"/>
    <property type="match status" value="1"/>
</dbReference>
<dbReference type="Proteomes" id="UP001306592">
    <property type="component" value="Unassembled WGS sequence"/>
</dbReference>
<accession>A0ABU8DM72</accession>
<gene>
    <name evidence="3" type="ORF">V8N49_23680</name>
</gene>
<dbReference type="InterPro" id="IPR006442">
    <property type="entry name" value="Antitoxin_Phd/YefM"/>
</dbReference>
<comment type="similarity">
    <text evidence="1 2">Belongs to the phD/YefM antitoxin family.</text>
</comment>
<sequence>MKTITYTQMRSDLSATLELLRSGESVTVTQRGKPDTVIVAKNGNGLEDRKNEVQRPNKTVSSHLAQLISSNLSPQMMEGVMKLTRQLDDLLQSDQTQQVMIKASNAAASLQGVSDSFVKALQHTQKKHAEIIKQLEDK</sequence>
<name>A0ABU8DM72_ERWAP</name>
<keyword evidence="4" id="KW-1185">Reference proteome</keyword>
<reference evidence="3 4" key="1">
    <citation type="submission" date="2024-02" db="EMBL/GenBank/DDBJ databases">
        <title>First report Erwinia aphidicola in onion in Chile.</title>
        <authorList>
            <person name="Valenzuela M."/>
            <person name="Pena M."/>
            <person name="Dutta B."/>
        </authorList>
    </citation>
    <scope>NUCLEOTIDE SEQUENCE [LARGE SCALE GENOMIC DNA]</scope>
    <source>
        <strain evidence="3 4">QCJ3A</strain>
    </source>
</reference>
<evidence type="ECO:0000256" key="1">
    <source>
        <dbReference type="ARBA" id="ARBA00009981"/>
    </source>
</evidence>
<comment type="caution">
    <text evidence="3">The sequence shown here is derived from an EMBL/GenBank/DDBJ whole genome shotgun (WGS) entry which is preliminary data.</text>
</comment>
<evidence type="ECO:0000313" key="3">
    <source>
        <dbReference type="EMBL" id="MEI2684618.1"/>
    </source>
</evidence>
<dbReference type="InterPro" id="IPR036165">
    <property type="entry name" value="YefM-like_sf"/>
</dbReference>
<comment type="function">
    <text evidence="2">Antitoxin component of a type II toxin-antitoxin (TA) system.</text>
</comment>
<dbReference type="EMBL" id="JBANEI010000036">
    <property type="protein sequence ID" value="MEI2684618.1"/>
    <property type="molecule type" value="Genomic_DNA"/>
</dbReference>